<dbReference type="AlphaFoldDB" id="A0A927PLD8"/>
<accession>A0A927PLD8</accession>
<protein>
    <submittedName>
        <fullName evidence="1">SRPBCC family protein</fullName>
    </submittedName>
</protein>
<name>A0A927PLD8_9ACTN</name>
<sequence length="169" mass="19175">MTQLLPRFPLEEFDRGFFDTAPTRASFTSDIPVDIDEMWAALNGDSPLSWCTLVKDGAYLTERPFGLGTRRRITLMPGLVTVEERYFHWEEEPGKRYENAFSVVSSTAPGLRRFGEYTRLEAIPSGTRFTWRFAIEGQLLLAPGLKLAGPALKAAFGSLVKDTEKYFRR</sequence>
<reference evidence="1" key="1">
    <citation type="submission" date="2020-09" db="EMBL/GenBank/DDBJ databases">
        <title>Hoyosella lacisalsi sp. nov., a halotolerant actinobacterium isolated from soil of Lake Gudzhirganskoe.</title>
        <authorList>
            <person name="Yang Q."/>
            <person name="Guo P.Y."/>
            <person name="Liu S.W."/>
            <person name="Li F.N."/>
            <person name="Sun C.H."/>
        </authorList>
    </citation>
    <scope>NUCLEOTIDE SEQUENCE</scope>
    <source>
        <strain evidence="1">G463</strain>
    </source>
</reference>
<dbReference type="Gene3D" id="3.30.530.20">
    <property type="match status" value="1"/>
</dbReference>
<evidence type="ECO:0000313" key="2">
    <source>
        <dbReference type="Proteomes" id="UP000642993"/>
    </source>
</evidence>
<gene>
    <name evidence="1" type="ORF">HT102_10940</name>
</gene>
<keyword evidence="2" id="KW-1185">Reference proteome</keyword>
<comment type="caution">
    <text evidence="1">The sequence shown here is derived from an EMBL/GenBank/DDBJ whole genome shotgun (WGS) entry which is preliminary data.</text>
</comment>
<dbReference type="InterPro" id="IPR019587">
    <property type="entry name" value="Polyketide_cyclase/dehydratase"/>
</dbReference>
<evidence type="ECO:0000313" key="1">
    <source>
        <dbReference type="EMBL" id="MBD8507005.1"/>
    </source>
</evidence>
<dbReference type="EMBL" id="JACYWE010000006">
    <property type="protein sequence ID" value="MBD8507005.1"/>
    <property type="molecule type" value="Genomic_DNA"/>
</dbReference>
<proteinExistence type="predicted"/>
<dbReference type="Proteomes" id="UP000642993">
    <property type="component" value="Unassembled WGS sequence"/>
</dbReference>
<dbReference type="InterPro" id="IPR023393">
    <property type="entry name" value="START-like_dom_sf"/>
</dbReference>
<dbReference type="RefSeq" id="WP_192039471.1">
    <property type="nucleotide sequence ID" value="NZ_JACYWE010000006.1"/>
</dbReference>
<organism evidence="1 2">
    <name type="scientific">Lolliginicoccus lacisalsi</name>
    <dbReference type="NCBI Taxonomy" id="2742202"/>
    <lineage>
        <taxon>Bacteria</taxon>
        <taxon>Bacillati</taxon>
        <taxon>Actinomycetota</taxon>
        <taxon>Actinomycetes</taxon>
        <taxon>Mycobacteriales</taxon>
        <taxon>Hoyosellaceae</taxon>
        <taxon>Lolliginicoccus</taxon>
    </lineage>
</organism>
<dbReference type="Pfam" id="PF10604">
    <property type="entry name" value="Polyketide_cyc2"/>
    <property type="match status" value="1"/>
</dbReference>
<dbReference type="SUPFAM" id="SSF55961">
    <property type="entry name" value="Bet v1-like"/>
    <property type="match status" value="1"/>
</dbReference>